<evidence type="ECO:0000313" key="2">
    <source>
        <dbReference type="Proteomes" id="UP000435649"/>
    </source>
</evidence>
<comment type="caution">
    <text evidence="1">The sequence shown here is derived from an EMBL/GenBank/DDBJ whole genome shotgun (WGS) entry which is preliminary data.</text>
</comment>
<dbReference type="SUPFAM" id="SSF54523">
    <property type="entry name" value="Pili subunits"/>
    <property type="match status" value="1"/>
</dbReference>
<dbReference type="EMBL" id="VUNS01000022">
    <property type="protein sequence ID" value="MST98728.1"/>
    <property type="molecule type" value="Genomic_DNA"/>
</dbReference>
<dbReference type="AlphaFoldDB" id="A0A844G8H5"/>
<dbReference type="Proteomes" id="UP000435649">
    <property type="component" value="Unassembled WGS sequence"/>
</dbReference>
<dbReference type="PANTHER" id="PTHR30093">
    <property type="entry name" value="GENERAL SECRETION PATHWAY PROTEIN G"/>
    <property type="match status" value="1"/>
</dbReference>
<keyword evidence="2" id="KW-1185">Reference proteome</keyword>
<dbReference type="Gene3D" id="3.30.700.10">
    <property type="entry name" value="Glycoprotein, Type 4 Pilin"/>
    <property type="match status" value="1"/>
</dbReference>
<sequence length="235" mass="25769">MMKTLRFTLIELLVVIAIIAILASMLLPALNQAREKGRAANCIGRISQIYKASLFYADDNRQTVIFRAPATGGERPWATVLIENGYAVRSKVFNCPGIPQKTAGFNGFTTYGLYRYNAPDLATFYDGKKDEWGDFGYGVSGTNYILYAVNRMKRPTETFMYADTMGVITDPTYGSTGISQFAPGWNNCPGNIAPVHNNRLNMGFFDGHVSSQGTADLKEKGFSVAVFHGGALQSL</sequence>
<gene>
    <name evidence="1" type="ORF">FYJ85_16940</name>
</gene>
<organism evidence="1 2">
    <name type="scientific">Victivallis lenta</name>
    <dbReference type="NCBI Taxonomy" id="2606640"/>
    <lineage>
        <taxon>Bacteria</taxon>
        <taxon>Pseudomonadati</taxon>
        <taxon>Lentisphaerota</taxon>
        <taxon>Lentisphaeria</taxon>
        <taxon>Victivallales</taxon>
        <taxon>Victivallaceae</taxon>
        <taxon>Victivallis</taxon>
    </lineage>
</organism>
<dbReference type="InterPro" id="IPR045584">
    <property type="entry name" value="Pilin-like"/>
</dbReference>
<evidence type="ECO:0000313" key="1">
    <source>
        <dbReference type="EMBL" id="MST98728.1"/>
    </source>
</evidence>
<dbReference type="RefSeq" id="WP_106052718.1">
    <property type="nucleotide sequence ID" value="NZ_CALXOB010000002.1"/>
</dbReference>
<dbReference type="InterPro" id="IPR012902">
    <property type="entry name" value="N_methyl_site"/>
</dbReference>
<dbReference type="NCBIfam" id="TIGR02532">
    <property type="entry name" value="IV_pilin_GFxxxE"/>
    <property type="match status" value="1"/>
</dbReference>
<accession>A0A844G8H5</accession>
<name>A0A844G8H5_9BACT</name>
<reference evidence="1 2" key="1">
    <citation type="submission" date="2019-08" db="EMBL/GenBank/DDBJ databases">
        <title>In-depth cultivation of the pig gut microbiome towards novel bacterial diversity and tailored functional studies.</title>
        <authorList>
            <person name="Wylensek D."/>
            <person name="Hitch T.C.A."/>
            <person name="Clavel T."/>
        </authorList>
    </citation>
    <scope>NUCLEOTIDE SEQUENCE [LARGE SCALE GENOMIC DNA]</scope>
    <source>
        <strain evidence="1 2">BBE-744-WT-12</strain>
    </source>
</reference>
<protein>
    <submittedName>
        <fullName evidence="1">Prepilin-type N-terminal cleavage/methylation domain-containing protein</fullName>
    </submittedName>
</protein>
<proteinExistence type="predicted"/>